<comment type="subcellular location">
    <subcellularLocation>
        <location evidence="1">Cell membrane</location>
    </subcellularLocation>
</comment>
<reference evidence="9" key="1">
    <citation type="journal article" date="2016" name="Nat. Genet.">
        <title>A high-quality carrot genome assembly provides new insights into carotenoid accumulation and asterid genome evolution.</title>
        <authorList>
            <person name="Iorizzo M."/>
            <person name="Ellison S."/>
            <person name="Senalik D."/>
            <person name="Zeng P."/>
            <person name="Satapoomin P."/>
            <person name="Huang J."/>
            <person name="Bowman M."/>
            <person name="Iovene M."/>
            <person name="Sanseverino W."/>
            <person name="Cavagnaro P."/>
            <person name="Yildiz M."/>
            <person name="Macko-Podgorni A."/>
            <person name="Moranska E."/>
            <person name="Grzebelus E."/>
            <person name="Grzebelus D."/>
            <person name="Ashrafi H."/>
            <person name="Zheng Z."/>
            <person name="Cheng S."/>
            <person name="Spooner D."/>
            <person name="Van Deynze A."/>
            <person name="Simon P."/>
        </authorList>
    </citation>
    <scope>NUCLEOTIDE SEQUENCE [LARGE SCALE GENOMIC DNA]</scope>
    <source>
        <tissue evidence="9">Leaf</tissue>
    </source>
</reference>
<feature type="region of interest" description="Disordered" evidence="7">
    <location>
        <begin position="88"/>
        <end position="120"/>
    </location>
</feature>
<dbReference type="Gramene" id="KZN08027">
    <property type="protein sequence ID" value="KZN08027"/>
    <property type="gene ID" value="DCAR_000696"/>
</dbReference>
<name>A0A166FPH6_DAUCS</name>
<evidence type="ECO:0000256" key="3">
    <source>
        <dbReference type="ARBA" id="ARBA00023054"/>
    </source>
</evidence>
<evidence type="ECO:0000256" key="1">
    <source>
        <dbReference type="ARBA" id="ARBA00004236"/>
    </source>
</evidence>
<keyword evidence="3 6" id="KW-0175">Coiled coil</keyword>
<comment type="caution">
    <text evidence="9">The sequence shown here is derived from an EMBL/GenBank/DDBJ whole genome shotgun (WGS) entry which is preliminary data.</text>
</comment>
<accession>A0A166FPH6</accession>
<feature type="region of interest" description="Disordered" evidence="7">
    <location>
        <begin position="1"/>
        <end position="20"/>
    </location>
</feature>
<proteinExistence type="predicted"/>
<organism evidence="9">
    <name type="scientific">Daucus carota subsp. sativus</name>
    <name type="common">Carrot</name>
    <dbReference type="NCBI Taxonomy" id="79200"/>
    <lineage>
        <taxon>Eukaryota</taxon>
        <taxon>Viridiplantae</taxon>
        <taxon>Streptophyta</taxon>
        <taxon>Embryophyta</taxon>
        <taxon>Tracheophyta</taxon>
        <taxon>Spermatophyta</taxon>
        <taxon>Magnoliopsida</taxon>
        <taxon>eudicotyledons</taxon>
        <taxon>Gunneridae</taxon>
        <taxon>Pentapetalae</taxon>
        <taxon>asterids</taxon>
        <taxon>campanulids</taxon>
        <taxon>Apiales</taxon>
        <taxon>Apiaceae</taxon>
        <taxon>Apioideae</taxon>
        <taxon>Scandiceae</taxon>
        <taxon>Daucinae</taxon>
        <taxon>Daucus</taxon>
        <taxon>Daucus sect. Daucus</taxon>
    </lineage>
</organism>
<dbReference type="InterPro" id="IPR015898">
    <property type="entry name" value="G-protein_gamma-like_dom"/>
</dbReference>
<feature type="coiled-coil region" evidence="6">
    <location>
        <begin position="28"/>
        <end position="55"/>
    </location>
</feature>
<evidence type="ECO:0000256" key="4">
    <source>
        <dbReference type="ARBA" id="ARBA00023136"/>
    </source>
</evidence>
<dbReference type="SMART" id="SM01224">
    <property type="entry name" value="G_gamma"/>
    <property type="match status" value="1"/>
</dbReference>
<dbReference type="GO" id="GO:0007165">
    <property type="term" value="P:signal transduction"/>
    <property type="evidence" value="ECO:0007669"/>
    <property type="project" value="UniProtKB-KW"/>
</dbReference>
<protein>
    <recommendedName>
        <fullName evidence="8">G protein gamma domain-containing protein</fullName>
    </recommendedName>
</protein>
<keyword evidence="2" id="KW-1003">Cell membrane</keyword>
<dbReference type="PANTHER" id="PTHR35129:SF5">
    <property type="entry name" value="GUANINE NUCLEOTIDE-BINDING PROTEIN SUBUNIT GAMMA 2"/>
    <property type="match status" value="1"/>
</dbReference>
<dbReference type="STRING" id="79200.A0A166FPH6"/>
<evidence type="ECO:0000256" key="5">
    <source>
        <dbReference type="ARBA" id="ARBA00023224"/>
    </source>
</evidence>
<evidence type="ECO:0000256" key="7">
    <source>
        <dbReference type="SAM" id="MobiDB-lite"/>
    </source>
</evidence>
<evidence type="ECO:0000256" key="6">
    <source>
        <dbReference type="SAM" id="Coils"/>
    </source>
</evidence>
<dbReference type="InterPro" id="IPR045878">
    <property type="entry name" value="GG1/2"/>
</dbReference>
<feature type="compositionally biased region" description="Basic and acidic residues" evidence="7">
    <location>
        <begin position="95"/>
        <end position="105"/>
    </location>
</feature>
<keyword evidence="4" id="KW-0472">Membrane</keyword>
<evidence type="ECO:0000259" key="8">
    <source>
        <dbReference type="SMART" id="SM01224"/>
    </source>
</evidence>
<evidence type="ECO:0000256" key="2">
    <source>
        <dbReference type="ARBA" id="ARBA00022475"/>
    </source>
</evidence>
<dbReference type="EMBL" id="LNRQ01000001">
    <property type="protein sequence ID" value="KZN08027.1"/>
    <property type="molecule type" value="Genomic_DNA"/>
</dbReference>
<dbReference type="AlphaFoldDB" id="A0A166FPH6"/>
<dbReference type="GO" id="GO:0005886">
    <property type="term" value="C:plasma membrane"/>
    <property type="evidence" value="ECO:0007669"/>
    <property type="project" value="UniProtKB-SubCell"/>
</dbReference>
<sequence length="120" mass="12963">MDPSTAQGDEGENNNRAALQSLPNFVGKHRMTAAIALLNQQIQFLQEEIDQLETLGGSSVVCKELVASVESVSDALLPVTNSMSYAEPKGQQKLLGRDGSKDPLKTARSGYEYHLSPESD</sequence>
<feature type="domain" description="G protein gamma" evidence="8">
    <location>
        <begin position="31"/>
        <end position="95"/>
    </location>
</feature>
<keyword evidence="5" id="KW-0807">Transducer</keyword>
<dbReference type="PANTHER" id="PTHR35129">
    <property type="entry name" value="GUANINE NUCLEOTIDE-BINDING PROTEIN SUBUNIT GAMMA 1"/>
    <property type="match status" value="1"/>
</dbReference>
<evidence type="ECO:0000313" key="9">
    <source>
        <dbReference type="EMBL" id="KZN08027.1"/>
    </source>
</evidence>
<gene>
    <name evidence="9" type="ORF">DCAR_000696</name>
</gene>